<evidence type="ECO:0000256" key="5">
    <source>
        <dbReference type="ARBA" id="ARBA00023001"/>
    </source>
</evidence>
<protein>
    <recommendedName>
        <fullName evidence="3">cellulase</fullName>
        <ecNumber evidence="3">3.2.1.4</ecNumber>
    </recommendedName>
</protein>
<evidence type="ECO:0000256" key="3">
    <source>
        <dbReference type="ARBA" id="ARBA00012601"/>
    </source>
</evidence>
<keyword evidence="8" id="KW-0732">Signal</keyword>
<dbReference type="InterPro" id="IPR008928">
    <property type="entry name" value="6-hairpin_glycosidase_sf"/>
</dbReference>
<dbReference type="Gene3D" id="1.50.10.10">
    <property type="match status" value="1"/>
</dbReference>
<dbReference type="RefSeq" id="WP_075761878.1">
    <property type="nucleotide sequence ID" value="NZ_MJIL01000041.1"/>
</dbReference>
<evidence type="ECO:0000256" key="4">
    <source>
        <dbReference type="ARBA" id="ARBA00022801"/>
    </source>
</evidence>
<dbReference type="Pfam" id="PF01270">
    <property type="entry name" value="Glyco_hydro_8"/>
    <property type="match status" value="1"/>
</dbReference>
<proteinExistence type="inferred from homology"/>
<name>A0A1Q9H175_9GAMM</name>
<keyword evidence="7" id="KW-0624">Polysaccharide degradation</keyword>
<dbReference type="SUPFAM" id="SSF48208">
    <property type="entry name" value="Six-hairpin glycosidases"/>
    <property type="match status" value="1"/>
</dbReference>
<keyword evidence="10" id="KW-1185">Reference proteome</keyword>
<comment type="caution">
    <text evidence="9">The sequence shown here is derived from an EMBL/GenBank/DDBJ whole genome shotgun (WGS) entry which is preliminary data.</text>
</comment>
<feature type="chain" id="PRO_5010261547" description="cellulase" evidence="8">
    <location>
        <begin position="20"/>
        <end position="371"/>
    </location>
</feature>
<feature type="signal peptide" evidence="8">
    <location>
        <begin position="1"/>
        <end position="19"/>
    </location>
</feature>
<sequence>MKQLIALLVCIMLSSQVFAKQCNWPRWDTFKNTYILDDGRVLDASDPRQITTSEGQSYALFFSLIANDPETFDLLFKWTQTHLAKGDLTARLPAWLWGRDTPGTFTVLDANSASDSDLWIAYTLYEAGRLWDNYYYQSVAYFLASRILREETVALKQGERFLLPAPKGFVIDDRTYRLNPSYVPIQLIEKMATSFPNQDWASLRKGSELLIVESMPKGFSPDWVVYSEKGYTRDKKTKGEGSYNAIRTYLWAGMLADDDPFKPQVIEAMQPMVTANTRKGLPPQTVNTRDGSYRGKGSAGFSASMLPLLVASGEREFAKSQYQSVKESLLSEQKNFYYDNVLALFGEGWFENRYRFDRDGSLVTFWDTQCQ</sequence>
<evidence type="ECO:0000256" key="8">
    <source>
        <dbReference type="SAM" id="SignalP"/>
    </source>
</evidence>
<dbReference type="NCBIfam" id="NF008305">
    <property type="entry name" value="PRK11097.1"/>
    <property type="match status" value="1"/>
</dbReference>
<evidence type="ECO:0000256" key="6">
    <source>
        <dbReference type="ARBA" id="ARBA00023295"/>
    </source>
</evidence>
<reference evidence="9 10" key="1">
    <citation type="submission" date="2016-09" db="EMBL/GenBank/DDBJ databases">
        <title>Photobacterium proteolyticum sp. nov. a protease producing bacterium isolated from ocean sediments of Laizhou Bay.</title>
        <authorList>
            <person name="Li Y."/>
        </authorList>
    </citation>
    <scope>NUCLEOTIDE SEQUENCE [LARGE SCALE GENOMIC DNA]</scope>
    <source>
        <strain evidence="9 10">13-12</strain>
    </source>
</reference>
<dbReference type="InterPro" id="IPR002037">
    <property type="entry name" value="Glyco_hydro_8"/>
</dbReference>
<evidence type="ECO:0000256" key="2">
    <source>
        <dbReference type="ARBA" id="ARBA00009209"/>
    </source>
</evidence>
<evidence type="ECO:0000313" key="10">
    <source>
        <dbReference type="Proteomes" id="UP000186905"/>
    </source>
</evidence>
<evidence type="ECO:0000256" key="1">
    <source>
        <dbReference type="ARBA" id="ARBA00000966"/>
    </source>
</evidence>
<comment type="similarity">
    <text evidence="2">Belongs to the glycosyl hydrolase 8 (cellulase D) family.</text>
</comment>
<keyword evidence="6" id="KW-0326">Glycosidase</keyword>
<keyword evidence="4" id="KW-0378">Hydrolase</keyword>
<keyword evidence="7" id="KW-0119">Carbohydrate metabolism</keyword>
<dbReference type="PRINTS" id="PR00735">
    <property type="entry name" value="GLHYDRLASE8"/>
</dbReference>
<dbReference type="Proteomes" id="UP000186905">
    <property type="component" value="Unassembled WGS sequence"/>
</dbReference>
<dbReference type="EC" id="3.2.1.4" evidence="3"/>
<dbReference type="EMBL" id="MJIL01000041">
    <property type="protein sequence ID" value="OLQ81421.1"/>
    <property type="molecule type" value="Genomic_DNA"/>
</dbReference>
<comment type="catalytic activity">
    <reaction evidence="1">
        <text>Endohydrolysis of (1-&gt;4)-beta-D-glucosidic linkages in cellulose, lichenin and cereal beta-D-glucans.</text>
        <dbReference type="EC" id="3.2.1.4"/>
    </reaction>
</comment>
<organism evidence="9 10">
    <name type="scientific">Photobacterium proteolyticum</name>
    <dbReference type="NCBI Taxonomy" id="1903952"/>
    <lineage>
        <taxon>Bacteria</taxon>
        <taxon>Pseudomonadati</taxon>
        <taxon>Pseudomonadota</taxon>
        <taxon>Gammaproteobacteria</taxon>
        <taxon>Vibrionales</taxon>
        <taxon>Vibrionaceae</taxon>
        <taxon>Photobacterium</taxon>
    </lineage>
</organism>
<gene>
    <name evidence="9" type="ORF">BIT28_04180</name>
</gene>
<dbReference type="GO" id="GO:0030245">
    <property type="term" value="P:cellulose catabolic process"/>
    <property type="evidence" value="ECO:0007669"/>
    <property type="project" value="UniProtKB-KW"/>
</dbReference>
<dbReference type="AlphaFoldDB" id="A0A1Q9H175"/>
<dbReference type="GO" id="GO:0008810">
    <property type="term" value="F:cellulase activity"/>
    <property type="evidence" value="ECO:0007669"/>
    <property type="project" value="UniProtKB-EC"/>
</dbReference>
<dbReference type="InterPro" id="IPR012341">
    <property type="entry name" value="6hp_glycosidase-like_sf"/>
</dbReference>
<keyword evidence="5" id="KW-0136">Cellulose degradation</keyword>
<evidence type="ECO:0000313" key="9">
    <source>
        <dbReference type="EMBL" id="OLQ81421.1"/>
    </source>
</evidence>
<evidence type="ECO:0000256" key="7">
    <source>
        <dbReference type="ARBA" id="ARBA00023326"/>
    </source>
</evidence>
<dbReference type="STRING" id="1903952.BIT28_04180"/>
<accession>A0A1Q9H175</accession>
<dbReference type="OrthoDB" id="9766708at2"/>